<dbReference type="InterPro" id="IPR032675">
    <property type="entry name" value="LRR_dom_sf"/>
</dbReference>
<keyword evidence="17" id="KW-0418">Kinase</keyword>
<dbReference type="Gene3D" id="1.10.510.10">
    <property type="entry name" value="Transferase(Phosphotransferase) domain 1"/>
    <property type="match status" value="1"/>
</dbReference>
<comment type="similarity">
    <text evidence="2">Belongs to the glycosyl hydrolase 5 (cellulase A) family.</text>
</comment>
<dbReference type="PANTHER" id="PTHR27000">
    <property type="entry name" value="LEUCINE-RICH REPEAT RECEPTOR-LIKE PROTEIN KINASE FAMILY PROTEIN-RELATED"/>
    <property type="match status" value="1"/>
</dbReference>
<evidence type="ECO:0000256" key="4">
    <source>
        <dbReference type="ARBA" id="ARBA00022692"/>
    </source>
</evidence>
<keyword evidence="5 15" id="KW-0732">Signal</keyword>
<keyword evidence="6" id="KW-0677">Repeat</keyword>
<keyword evidence="8 14" id="KW-1133">Transmembrane helix</keyword>
<sequence length="2160" mass="237826">MRGALFLSLLALVAAQLNQTCLQQRLSDVKNLVTPMRGVNLGSWFVAEYYMVPHLWTDNNCDPSVAQGQYLLERCLDQTPGTLEQHWSTWINETDFATMAAQGINTVRLPIGWWQIYDTKGGAASAGLSVNPNNYAPGALKYIDLAFQWGAQYGISILLDLHAAPGSQNAQPHSAPPYANACDLTRYLSNLFQAKDSVEAYTSRYSNQPAFLGFAILNEPGCPNLSPSDYGNQLNYIEQYYQLTYGVIRKYCSTCLVVISPMTIPIQTGGEDPWPNFMSDTNQYKYVYMDLHSYQCFGGVGGTDDEKIQNVYDVKAKFVTDYNKVNPKPLMIGEWSLCGVSAGKEWQLANAQLQAWTQAKGGWTYWSWKAAGSAWSMSEGYRQGWFQSNATGLPSCVISDDPFAISSIYTSPWSSVTPTSTPVPTTSATLQYVPEASCSSQRLQSVKNYSVPVRASSLYGWFVVDSTLTPELWTENNCTPSAAPGTWLLQKCLGNKADGVFQRHWAQFVDESDFEKMAMLGLNSVRIPLGWWNIFDSNGGGMGGCPGVNPSTFSQGSLHYLDLAFRWAEKWDLGIILDMHAAPGGQNAGEGASSPNIGAYYFSPYESNIYCMTHSLESYMYKYGSHPNFIGISVIDNPDGANANLNNYIQYYQAAYGIVRKYSNDSFVVIDIPSDQSVADPNWINLMTGPSYYNIWFNYQIDACLLDSALTDDDKIYTIANKLIGNVAYYNSVAPNRPLFIDGWGGCGVSLDHTAQVINASLSVARLAKGGWSFDYWPYSNKSQNSMQSMFDFGSITPAQTDITLCPVSTVTVVPDTGCPDCNALTDLYTLTGGPQWTDSLGWSLPITNSAQYCSFSNVICDRYGRVLSISFYGNNLIGSLSESFGDMTHLTLLTIVQNFELTGSIPSSVSKLVNMLYVDLSNNGFTGSIPSGFGAMKNVQYVYLNNNELSGSIPMALSGMSDIKELNLNSNQLSGKIPDFIYNMTKLEAINLYKNRLTGAVPNVTHCYNLRTMWVFSNLLDEPLSESICLATQLSDFQFHTNAIPGTIPACLWYMPKMQTVFGSNNKLTGEIPELNAVQLTRIYLGQNLFSGPFPPVYGLVNLQTLSMAFNFFHGPIPSWVGNMTTLVDLTMVRIHYDVVLIRLQNNNYFNGTIPQSLNQLTSLQSMNLANNLLTGQIPDVFSGMTILFTLDLSFNLLTGRIPSSVYTIPLVTKIILNDNHLSGSISVFNNSQLLVLQINNNRLSGQFMPPVTPKLLAMYASNNSFTGSDWKFLGQLPYLQLLELSDNFFSGRIDSISSSSISRLVLRNNSFSGSFPNYNSLQLNYVDVSHNQFSGDLSTLIGVDGAKALQRVYLNNNRFSGFLPPQISGCTYLQIFDATNNDMFGEVPSSISSMYSLNVLRLGGNNFQGALPDMSSLINLQDLSINNNRLVSNLAQLTSLTQLTSLDLSNNPLNSSIPSSIVNLLNLKYLNLSGCGLHDDCPPQLWNIRSMMSLDLRGNTLSGQIPDILSDPTYIDLTGNSFNGSTQWMLKLGAIQYLSLQGNRFQGDLPDLSSFKSARYINFAGNQLTGTISSSSVSGLFQLSSVDLSSNGFSGAVPQFSASVQHLNISHNHFSDVSKFSLPSLVSACDMQSNSFECPVPLSSRSRCNATCTTTDVNITSQYRMRINGTLATWNETAYLIAISTVLSADIKRFQILQVREGSVIIDGTISPPADGSDAGSAPRLLDLLNQPTTQTSLSQYGVSVLNFTDYIPATTSADELNLVVETVPSQIQPSSGVSKGVIIGVSIGGTLLVLILIGAIVALAFRKRHIMQVMHQTIDLDNVDLGAAKKSIIDYAEISDMKEIGSGAFGIVFKGTWRELNVAVKQIRSEHVTREQVESFLKEVAILQNLRSHPNVVLFIGLTIPPQPLTMITEFCEGGGLFEYLRQNTCDINMKIGWCNGIALGMLHLHKENVVHRDVSRCVWMGRKADPEQLAVRNILLTKHLEPKVTDFGMSRVTEAAEEGGSKTNTNIGPVKWMAPEALKERKYSNKSDVWSFGVVIWEIINVIEPFPDLSPVEAAVAIVAHGKRLDIPDTDANLQMLMRICWSELPEDRPNFAQIVRSFTVGNSLVSDVDEELLKNRFTIDDPVDVESVDDRSHPSIYTNVEQEVSQYAPIG</sequence>
<dbReference type="PRINTS" id="PR00109">
    <property type="entry name" value="TYRKINASE"/>
</dbReference>
<keyword evidence="9 14" id="KW-0472">Membrane</keyword>
<dbReference type="InterPro" id="IPR001611">
    <property type="entry name" value="Leu-rich_rpt"/>
</dbReference>
<feature type="transmembrane region" description="Helical" evidence="14">
    <location>
        <begin position="1784"/>
        <end position="1808"/>
    </location>
</feature>
<dbReference type="GO" id="GO:0005524">
    <property type="term" value="F:ATP binding"/>
    <property type="evidence" value="ECO:0007669"/>
    <property type="project" value="UniProtKB-UniRule"/>
</dbReference>
<evidence type="ECO:0000259" key="16">
    <source>
        <dbReference type="PROSITE" id="PS50011"/>
    </source>
</evidence>
<dbReference type="SMART" id="SM00369">
    <property type="entry name" value="LRR_TYP"/>
    <property type="match status" value="6"/>
</dbReference>
<evidence type="ECO:0000256" key="7">
    <source>
        <dbReference type="ARBA" id="ARBA00022801"/>
    </source>
</evidence>
<organism evidence="17 18">
    <name type="scientific">Planoprotostelium fungivorum</name>
    <dbReference type="NCBI Taxonomy" id="1890364"/>
    <lineage>
        <taxon>Eukaryota</taxon>
        <taxon>Amoebozoa</taxon>
        <taxon>Evosea</taxon>
        <taxon>Variosea</taxon>
        <taxon>Cavosteliida</taxon>
        <taxon>Cavosteliaceae</taxon>
        <taxon>Planoprotostelium</taxon>
    </lineage>
</organism>
<evidence type="ECO:0000256" key="14">
    <source>
        <dbReference type="SAM" id="Phobius"/>
    </source>
</evidence>
<dbReference type="GO" id="GO:0004672">
    <property type="term" value="F:protein kinase activity"/>
    <property type="evidence" value="ECO:0007669"/>
    <property type="project" value="InterPro"/>
</dbReference>
<dbReference type="SMART" id="SM00220">
    <property type="entry name" value="S_TKc"/>
    <property type="match status" value="1"/>
</dbReference>
<feature type="binding site" evidence="13">
    <location>
        <position position="1868"/>
    </location>
    <ligand>
        <name>ATP</name>
        <dbReference type="ChEBI" id="CHEBI:30616"/>
    </ligand>
</feature>
<dbReference type="EMBL" id="MDYQ01000021">
    <property type="protein sequence ID" value="PRP87384.1"/>
    <property type="molecule type" value="Genomic_DNA"/>
</dbReference>
<dbReference type="InterPro" id="IPR003591">
    <property type="entry name" value="Leu-rich_rpt_typical-subtyp"/>
</dbReference>
<dbReference type="InterPro" id="IPR017853">
    <property type="entry name" value="GH"/>
</dbReference>
<dbReference type="SUPFAM" id="SSF56112">
    <property type="entry name" value="Protein kinase-like (PK-like)"/>
    <property type="match status" value="1"/>
</dbReference>
<evidence type="ECO:0000256" key="15">
    <source>
        <dbReference type="SAM" id="SignalP"/>
    </source>
</evidence>
<evidence type="ECO:0000256" key="6">
    <source>
        <dbReference type="ARBA" id="ARBA00022737"/>
    </source>
</evidence>
<dbReference type="InterPro" id="IPR011009">
    <property type="entry name" value="Kinase-like_dom_sf"/>
</dbReference>
<feature type="chain" id="PRO_5015145007" evidence="15">
    <location>
        <begin position="16"/>
        <end position="2160"/>
    </location>
</feature>
<dbReference type="GO" id="GO:0000272">
    <property type="term" value="P:polysaccharide catabolic process"/>
    <property type="evidence" value="ECO:0007669"/>
    <property type="project" value="InterPro"/>
</dbReference>
<evidence type="ECO:0000256" key="9">
    <source>
        <dbReference type="ARBA" id="ARBA00023136"/>
    </source>
</evidence>
<keyword evidence="12" id="KW-0326">Glycosidase</keyword>
<dbReference type="Pfam" id="PF00560">
    <property type="entry name" value="LRR_1"/>
    <property type="match status" value="3"/>
</dbReference>
<keyword evidence="7" id="KW-0378">Hydrolase</keyword>
<dbReference type="Gene3D" id="3.20.20.80">
    <property type="entry name" value="Glycosidases"/>
    <property type="match status" value="2"/>
</dbReference>
<dbReference type="PROSITE" id="PS50011">
    <property type="entry name" value="PROTEIN_KINASE_DOM"/>
    <property type="match status" value="1"/>
</dbReference>
<keyword evidence="10 17" id="KW-0675">Receptor</keyword>
<evidence type="ECO:0000256" key="8">
    <source>
        <dbReference type="ARBA" id="ARBA00022989"/>
    </source>
</evidence>
<keyword evidence="13" id="KW-0547">Nucleotide-binding</keyword>
<keyword evidence="13" id="KW-0067">ATP-binding</keyword>
<comment type="caution">
    <text evidence="17">The sequence shown here is derived from an EMBL/GenBank/DDBJ whole genome shotgun (WGS) entry which is preliminary data.</text>
</comment>
<gene>
    <name evidence="17" type="ORF">PROFUN_01646</name>
</gene>
<evidence type="ECO:0000313" key="17">
    <source>
        <dbReference type="EMBL" id="PRP87384.1"/>
    </source>
</evidence>
<keyword evidence="4 14" id="KW-0812">Transmembrane</keyword>
<dbReference type="FunFam" id="3.80.10.10:FF:000095">
    <property type="entry name" value="LRR receptor-like serine/threonine-protein kinase GSO1"/>
    <property type="match status" value="2"/>
</dbReference>
<dbReference type="OrthoDB" id="1887033at2759"/>
<dbReference type="CDD" id="cd12087">
    <property type="entry name" value="TM_EGFR-like"/>
    <property type="match status" value="1"/>
</dbReference>
<comment type="subcellular location">
    <subcellularLocation>
        <location evidence="1">Membrane</location>
        <topology evidence="1">Single-pass membrane protein</topology>
    </subcellularLocation>
</comment>
<keyword evidence="3" id="KW-0433">Leucine-rich repeat</keyword>
<evidence type="ECO:0000256" key="13">
    <source>
        <dbReference type="PROSITE-ProRule" id="PRU10141"/>
    </source>
</evidence>
<dbReference type="InterPro" id="IPR001547">
    <property type="entry name" value="Glyco_hydro_5"/>
</dbReference>
<feature type="signal peptide" evidence="15">
    <location>
        <begin position="1"/>
        <end position="15"/>
    </location>
</feature>
<evidence type="ECO:0000256" key="5">
    <source>
        <dbReference type="ARBA" id="ARBA00022729"/>
    </source>
</evidence>
<dbReference type="PANTHER" id="PTHR27000:SF642">
    <property type="entry name" value="INACTIVE LEUCINE-RICH REPEAT RECEPTOR KINASE XIAO-RELATED"/>
    <property type="match status" value="1"/>
</dbReference>
<keyword evidence="17" id="KW-0808">Transferase</keyword>
<dbReference type="PROSITE" id="PS00107">
    <property type="entry name" value="PROTEIN_KINASE_ATP"/>
    <property type="match status" value="1"/>
</dbReference>
<dbReference type="Pfam" id="PF00150">
    <property type="entry name" value="Cellulase"/>
    <property type="match status" value="2"/>
</dbReference>
<dbReference type="SUPFAM" id="SSF52058">
    <property type="entry name" value="L domain-like"/>
    <property type="match status" value="2"/>
</dbReference>
<feature type="domain" description="Protein kinase" evidence="16">
    <location>
        <begin position="1841"/>
        <end position="2114"/>
    </location>
</feature>
<evidence type="ECO:0000256" key="11">
    <source>
        <dbReference type="ARBA" id="ARBA00023180"/>
    </source>
</evidence>
<protein>
    <submittedName>
        <fullName evidence="17">Putative LRR receptor-like serine/threonine-protein kinase</fullName>
    </submittedName>
</protein>
<accession>A0A2P6NTU4</accession>
<dbReference type="CDD" id="cd00192">
    <property type="entry name" value="PTKc"/>
    <property type="match status" value="1"/>
</dbReference>
<keyword evidence="18" id="KW-1185">Reference proteome</keyword>
<dbReference type="Pfam" id="PF13855">
    <property type="entry name" value="LRR_8"/>
    <property type="match status" value="2"/>
</dbReference>
<dbReference type="SUPFAM" id="SSF51445">
    <property type="entry name" value="(Trans)glycosidases"/>
    <property type="match status" value="2"/>
</dbReference>
<dbReference type="Pfam" id="PF07714">
    <property type="entry name" value="PK_Tyr_Ser-Thr"/>
    <property type="match status" value="1"/>
</dbReference>
<reference evidence="17 18" key="1">
    <citation type="journal article" date="2018" name="Genome Biol. Evol.">
        <title>Multiple Roots of Fruiting Body Formation in Amoebozoa.</title>
        <authorList>
            <person name="Hillmann F."/>
            <person name="Forbes G."/>
            <person name="Novohradska S."/>
            <person name="Ferling I."/>
            <person name="Riege K."/>
            <person name="Groth M."/>
            <person name="Westermann M."/>
            <person name="Marz M."/>
            <person name="Spaller T."/>
            <person name="Winckler T."/>
            <person name="Schaap P."/>
            <person name="Glockner G."/>
        </authorList>
    </citation>
    <scope>NUCLEOTIDE SEQUENCE [LARGE SCALE GENOMIC DNA]</scope>
    <source>
        <strain evidence="17 18">Jena</strain>
    </source>
</reference>
<dbReference type="InterPro" id="IPR017441">
    <property type="entry name" value="Protein_kinase_ATP_BS"/>
</dbReference>
<name>A0A2P6NTU4_9EUKA</name>
<dbReference type="InterPro" id="IPR000719">
    <property type="entry name" value="Prot_kinase_dom"/>
</dbReference>
<dbReference type="InterPro" id="IPR001245">
    <property type="entry name" value="Ser-Thr/Tyr_kinase_cat_dom"/>
</dbReference>
<keyword evidence="11" id="KW-0325">Glycoprotein</keyword>
<evidence type="ECO:0000256" key="12">
    <source>
        <dbReference type="ARBA" id="ARBA00023295"/>
    </source>
</evidence>
<dbReference type="Proteomes" id="UP000241769">
    <property type="component" value="Unassembled WGS sequence"/>
</dbReference>
<dbReference type="GO" id="GO:0016020">
    <property type="term" value="C:membrane"/>
    <property type="evidence" value="ECO:0007669"/>
    <property type="project" value="UniProtKB-SubCell"/>
</dbReference>
<proteinExistence type="inferred from homology"/>
<evidence type="ECO:0000256" key="1">
    <source>
        <dbReference type="ARBA" id="ARBA00004167"/>
    </source>
</evidence>
<evidence type="ECO:0000256" key="10">
    <source>
        <dbReference type="ARBA" id="ARBA00023170"/>
    </source>
</evidence>
<evidence type="ECO:0000313" key="18">
    <source>
        <dbReference type="Proteomes" id="UP000241769"/>
    </source>
</evidence>
<dbReference type="Gene3D" id="3.80.10.10">
    <property type="entry name" value="Ribonuclease Inhibitor"/>
    <property type="match status" value="4"/>
</dbReference>
<evidence type="ECO:0000256" key="3">
    <source>
        <dbReference type="ARBA" id="ARBA00022614"/>
    </source>
</evidence>
<dbReference type="InParanoid" id="A0A2P6NTU4"/>
<dbReference type="GO" id="GO:0004553">
    <property type="term" value="F:hydrolase activity, hydrolyzing O-glycosyl compounds"/>
    <property type="evidence" value="ECO:0007669"/>
    <property type="project" value="InterPro"/>
</dbReference>
<evidence type="ECO:0000256" key="2">
    <source>
        <dbReference type="ARBA" id="ARBA00005641"/>
    </source>
</evidence>
<dbReference type="FunFam" id="3.80.10.10:FF:000041">
    <property type="entry name" value="LRR receptor-like serine/threonine-protein kinase ERECTA"/>
    <property type="match status" value="1"/>
</dbReference>